<keyword evidence="7" id="KW-0732">Signal</keyword>
<evidence type="ECO:0000256" key="17">
    <source>
        <dbReference type="SAM" id="Phobius"/>
    </source>
</evidence>
<dbReference type="PROSITE" id="PS01186">
    <property type="entry name" value="EGF_2"/>
    <property type="match status" value="9"/>
</dbReference>
<keyword evidence="14" id="KW-0325">Glycoprotein</keyword>
<feature type="domain" description="EGF-like" evidence="18">
    <location>
        <begin position="481"/>
        <end position="519"/>
    </location>
</feature>
<evidence type="ECO:0000256" key="1">
    <source>
        <dbReference type="ARBA" id="ARBA00004479"/>
    </source>
</evidence>
<accession>A0A8B8D4H0</accession>
<dbReference type="InterPro" id="IPR024731">
    <property type="entry name" value="NELL2-like_EGF"/>
</dbReference>
<evidence type="ECO:0000256" key="12">
    <source>
        <dbReference type="ARBA" id="ARBA00023157"/>
    </source>
</evidence>
<dbReference type="PANTHER" id="PTHR24034:SF200">
    <property type="entry name" value="EGF-LIKE AND EMI DOMAIN-CONTAINING PROTEIN 1"/>
    <property type="match status" value="1"/>
</dbReference>
<dbReference type="SUPFAM" id="SSF57184">
    <property type="entry name" value="Growth factor receptor domain"/>
    <property type="match status" value="4"/>
</dbReference>
<dbReference type="PANTHER" id="PTHR24034">
    <property type="entry name" value="EGF-LIKE DOMAIN-CONTAINING PROTEIN"/>
    <property type="match status" value="1"/>
</dbReference>
<dbReference type="PROSITE" id="PS50026">
    <property type="entry name" value="EGF_3"/>
    <property type="match status" value="8"/>
</dbReference>
<evidence type="ECO:0000256" key="14">
    <source>
        <dbReference type="ARBA" id="ARBA00023180"/>
    </source>
</evidence>
<dbReference type="SUPFAM" id="SSF57196">
    <property type="entry name" value="EGF/Laminin"/>
    <property type="match status" value="1"/>
</dbReference>
<keyword evidence="5" id="KW-0254">Endocytosis</keyword>
<dbReference type="Pfam" id="PF12662">
    <property type="entry name" value="cEGF"/>
    <property type="match status" value="1"/>
</dbReference>
<feature type="domain" description="EGF-like" evidence="18">
    <location>
        <begin position="689"/>
        <end position="728"/>
    </location>
</feature>
<evidence type="ECO:0000256" key="16">
    <source>
        <dbReference type="SAM" id="MobiDB-lite"/>
    </source>
</evidence>
<dbReference type="GO" id="GO:0006897">
    <property type="term" value="P:endocytosis"/>
    <property type="evidence" value="ECO:0007669"/>
    <property type="project" value="UniProtKB-KW"/>
</dbReference>
<proteinExistence type="predicted"/>
<feature type="domain" description="EGF-like" evidence="18">
    <location>
        <begin position="352"/>
        <end position="395"/>
    </location>
</feature>
<feature type="region of interest" description="Disordered" evidence="16">
    <location>
        <begin position="1245"/>
        <end position="1267"/>
    </location>
</feature>
<evidence type="ECO:0000313" key="19">
    <source>
        <dbReference type="Proteomes" id="UP000694844"/>
    </source>
</evidence>
<evidence type="ECO:0000256" key="7">
    <source>
        <dbReference type="ARBA" id="ARBA00022729"/>
    </source>
</evidence>
<dbReference type="Pfam" id="PF07645">
    <property type="entry name" value="EGF_CA"/>
    <property type="match status" value="10"/>
</dbReference>
<dbReference type="FunFam" id="2.10.25.10:FF:000009">
    <property type="entry name" value="Low-density lipoprotein receptor isoform 1"/>
    <property type="match status" value="2"/>
</dbReference>
<evidence type="ECO:0000256" key="13">
    <source>
        <dbReference type="ARBA" id="ARBA00023170"/>
    </source>
</evidence>
<dbReference type="InterPro" id="IPR000152">
    <property type="entry name" value="EGF-type_Asp/Asn_hydroxyl_site"/>
</dbReference>
<dbReference type="Gene3D" id="2.170.300.10">
    <property type="entry name" value="Tie2 ligand-binding domain superfamily"/>
    <property type="match status" value="1"/>
</dbReference>
<comment type="caution">
    <text evidence="15">Lacks conserved residue(s) required for the propagation of feature annotation.</text>
</comment>
<feature type="domain" description="EGF-like" evidence="18">
    <location>
        <begin position="439"/>
        <end position="477"/>
    </location>
</feature>
<dbReference type="GeneID" id="111124431"/>
<keyword evidence="19" id="KW-1185">Reference proteome</keyword>
<dbReference type="PROSITE" id="PS00010">
    <property type="entry name" value="ASX_HYDROXYL"/>
    <property type="match status" value="9"/>
</dbReference>
<gene>
    <name evidence="20" type="primary">LOC111124431</name>
</gene>
<dbReference type="Proteomes" id="UP000694844">
    <property type="component" value="Chromosome 1"/>
</dbReference>
<dbReference type="KEGG" id="cvn:111124431"/>
<keyword evidence="8" id="KW-0677">Repeat</keyword>
<keyword evidence="4 15" id="KW-0245">EGF-like domain</keyword>
<evidence type="ECO:0000256" key="10">
    <source>
        <dbReference type="ARBA" id="ARBA00022989"/>
    </source>
</evidence>
<evidence type="ECO:0000256" key="4">
    <source>
        <dbReference type="ARBA" id="ARBA00022536"/>
    </source>
</evidence>
<evidence type="ECO:0000256" key="6">
    <source>
        <dbReference type="ARBA" id="ARBA00022692"/>
    </source>
</evidence>
<dbReference type="RefSeq" id="XP_022322993.1">
    <property type="nucleotide sequence ID" value="XM_022467285.1"/>
</dbReference>
<dbReference type="InterPro" id="IPR009030">
    <property type="entry name" value="Growth_fac_rcpt_cys_sf"/>
</dbReference>
<dbReference type="GO" id="GO:0005509">
    <property type="term" value="F:calcium ion binding"/>
    <property type="evidence" value="ECO:0007669"/>
    <property type="project" value="InterPro"/>
</dbReference>
<feature type="region of interest" description="Disordered" evidence="16">
    <location>
        <begin position="1195"/>
        <end position="1222"/>
    </location>
</feature>
<dbReference type="CDD" id="cd00054">
    <property type="entry name" value="EGF_CA"/>
    <property type="match status" value="7"/>
</dbReference>
<dbReference type="FunFam" id="2.10.25.10:FF:000038">
    <property type="entry name" value="Fibrillin 2"/>
    <property type="match status" value="3"/>
</dbReference>
<dbReference type="InterPro" id="IPR000742">
    <property type="entry name" value="EGF"/>
</dbReference>
<evidence type="ECO:0000256" key="8">
    <source>
        <dbReference type="ARBA" id="ARBA00022737"/>
    </source>
</evidence>
<feature type="domain" description="EGF-like" evidence="18">
    <location>
        <begin position="180"/>
        <end position="220"/>
    </location>
</feature>
<name>A0A8B8D4H0_CRAVI</name>
<dbReference type="SMART" id="SM00179">
    <property type="entry name" value="EGF_CA"/>
    <property type="match status" value="14"/>
</dbReference>
<feature type="domain" description="EGF-like" evidence="18">
    <location>
        <begin position="818"/>
        <end position="858"/>
    </location>
</feature>
<comment type="subcellular location">
    <subcellularLocation>
        <location evidence="1">Membrane</location>
        <topology evidence="1">Single-pass type I membrane protein</topology>
    </subcellularLocation>
    <subcellularLocation>
        <location evidence="2">Secreted</location>
    </subcellularLocation>
</comment>
<dbReference type="OrthoDB" id="10057403at2759"/>
<dbReference type="InterPro" id="IPR049883">
    <property type="entry name" value="NOTCH1_EGF-like"/>
</dbReference>
<keyword evidence="11 17" id="KW-0472">Membrane</keyword>
<dbReference type="GO" id="GO:0005576">
    <property type="term" value="C:extracellular region"/>
    <property type="evidence" value="ECO:0007669"/>
    <property type="project" value="UniProtKB-SubCell"/>
</dbReference>
<dbReference type="InterPro" id="IPR018097">
    <property type="entry name" value="EGF_Ca-bd_CS"/>
</dbReference>
<dbReference type="InterPro" id="IPR026823">
    <property type="entry name" value="cEGF"/>
</dbReference>
<dbReference type="InterPro" id="IPR001881">
    <property type="entry name" value="EGF-like_Ca-bd_dom"/>
</dbReference>
<dbReference type="Gene3D" id="2.10.25.10">
    <property type="entry name" value="Laminin"/>
    <property type="match status" value="13"/>
</dbReference>
<feature type="disulfide bond" evidence="15">
    <location>
        <begin position="485"/>
        <end position="495"/>
    </location>
</feature>
<reference evidence="19" key="1">
    <citation type="submission" date="2024-06" db="UniProtKB">
        <authorList>
            <consortium name="RefSeq"/>
        </authorList>
    </citation>
    <scope>NUCLEOTIDE SEQUENCE [LARGE SCALE GENOMIC DNA]</scope>
</reference>
<dbReference type="SMART" id="SM00181">
    <property type="entry name" value="EGF"/>
    <property type="match status" value="22"/>
</dbReference>
<evidence type="ECO:0000256" key="3">
    <source>
        <dbReference type="ARBA" id="ARBA00022525"/>
    </source>
</evidence>
<feature type="transmembrane region" description="Helical" evidence="17">
    <location>
        <begin position="1120"/>
        <end position="1144"/>
    </location>
</feature>
<dbReference type="Pfam" id="PF12947">
    <property type="entry name" value="EGF_3"/>
    <property type="match status" value="1"/>
</dbReference>
<evidence type="ECO:0000256" key="2">
    <source>
        <dbReference type="ARBA" id="ARBA00004613"/>
    </source>
</evidence>
<evidence type="ECO:0000256" key="11">
    <source>
        <dbReference type="ARBA" id="ARBA00023136"/>
    </source>
</evidence>
<organism evidence="19 20">
    <name type="scientific">Crassostrea virginica</name>
    <name type="common">Eastern oyster</name>
    <dbReference type="NCBI Taxonomy" id="6565"/>
    <lineage>
        <taxon>Eukaryota</taxon>
        <taxon>Metazoa</taxon>
        <taxon>Spiralia</taxon>
        <taxon>Lophotrochozoa</taxon>
        <taxon>Mollusca</taxon>
        <taxon>Bivalvia</taxon>
        <taxon>Autobranchia</taxon>
        <taxon>Pteriomorphia</taxon>
        <taxon>Ostreida</taxon>
        <taxon>Ostreoidea</taxon>
        <taxon>Ostreidae</taxon>
        <taxon>Crassostrea</taxon>
    </lineage>
</organism>
<dbReference type="InterPro" id="IPR050751">
    <property type="entry name" value="ECM_structural_protein"/>
</dbReference>
<keyword evidence="10 17" id="KW-1133">Transmembrane helix</keyword>
<dbReference type="PRINTS" id="PR00011">
    <property type="entry name" value="EGFLAMININ"/>
</dbReference>
<evidence type="ECO:0000256" key="9">
    <source>
        <dbReference type="ARBA" id="ARBA00022837"/>
    </source>
</evidence>
<feature type="domain" description="EGF-like" evidence="18">
    <location>
        <begin position="776"/>
        <end position="817"/>
    </location>
</feature>
<feature type="domain" description="EGF-like" evidence="18">
    <location>
        <begin position="221"/>
        <end position="263"/>
    </location>
</feature>
<keyword evidence="13" id="KW-0675">Receptor</keyword>
<evidence type="ECO:0000256" key="15">
    <source>
        <dbReference type="PROSITE-ProRule" id="PRU00076"/>
    </source>
</evidence>
<dbReference type="GO" id="GO:0016020">
    <property type="term" value="C:membrane"/>
    <property type="evidence" value="ECO:0007669"/>
    <property type="project" value="UniProtKB-SubCell"/>
</dbReference>
<keyword evidence="12 15" id="KW-1015">Disulfide bond</keyword>
<reference evidence="20" key="2">
    <citation type="submission" date="2025-08" db="UniProtKB">
        <authorList>
            <consortium name="RefSeq"/>
        </authorList>
    </citation>
    <scope>IDENTIFICATION</scope>
    <source>
        <tissue evidence="20">Whole sample</tissue>
    </source>
</reference>
<keyword evidence="9" id="KW-0106">Calcium</keyword>
<protein>
    <submittedName>
        <fullName evidence="20">Fibrillin-1-like isoform X1</fullName>
    </submittedName>
</protein>
<evidence type="ECO:0000256" key="5">
    <source>
        <dbReference type="ARBA" id="ARBA00022583"/>
    </source>
</evidence>
<evidence type="ECO:0000313" key="20">
    <source>
        <dbReference type="RefSeq" id="XP_022322993.1"/>
    </source>
</evidence>
<sequence length="1267" mass="138319">MPGYRKVDGVCRDINECQEGTSGCPQQCDNTEGAFICSCFPGFKLNHDNKTCEQTEPDRCTKFNLTCEYTCENSSDGFKCICKNGYELASNGTNCTDINECRQRGVCAQVCDNSIGSFVCRCFQGYTLNDDKVTCSGCIPPNYGDNCSQVCDCGPGVDRCDPVSGCVCLSGWMGDRCDQDVNECTENPAICGTDKICQNLQGSHRCDCRSGFEKIGEDCKDIDECVNAGLHSCPVSSTCDNTVGNYTCHCMEGYKQKSAYDCEDIDECLSGVAGCSQGCVNREGGFNCECEFGYTLNDDRKTCAVVTDICSLYPSLNCSFGCLQDPQDKTIGHCFCGVGFHLNALDKSSCVDVNECGNASLNLCTFTDSCLNTVGSYNCSCPIGYLLENDGRTCSECDAHHYGLGCKKPCDCGAGALTCDKVLGCKCEKGWAGVKCDADIDECAIGNNCTQANQVCQNIPGSYRCICETGYNETTPNNCTDIDECQLHHPCDQMCTNTEGGYTCSCHPGFKLLSRTRCDDIDECASPKPPCDQLCSNSEGGYHCSCRDGFFLNMTTKTTCYAKIVCTNLTCDQHCAVRSDHTEYCFCDTGFYLNLDDNTTCNDTNECLSNPCSDNCTENSPGQGYQCSCEPGKKLDVDLRTCIECDNGHYGTDCSTACSCHPGNTESCDKVTGKCNCTNGWTGVNCTEDIDECNDTTNAICPTNSECENLNGTYRCICNDGFSMAEGQCVSCSSSTFGRNCGKQCTCEFRNTLSCDKMNGTCYCYEGWEGIHCSEDVKECTHYPSICGNNAICQETNGSYTCLCNDGYEKTLEGLCENTNECVLGTNNHNCSENAECMDTMGSFNCTCKPGFKGDGFNCIACNNATFGVQCSEVCNCLMENTFDCNDITGKCACKGNWNGSRCEIHVEDCINGSAVCDLRKEKCAKENGTDNHFCVCLYGKTPTNKTCLAPVPPHIPTDEEARYEGTATLNINVSQNEFEDLTSNITDDIENQLSEHFRDSIGTDKFLNLTVLSIRLGSLIIHYEVIVKKTGVLEKLTKVYVIATYNLTQQVLLIEPLQRQASVEKIFITIEGQNATISTFDSLCNIFQKYGLCLQNEQCQEVSGSPVCVAIKDTDHTELIIGLGIGIPLLLATIVIVIIAIGYCTRGQQENDTDSRSESERSSEGNAFFRNIIPVRFGSWGPLYSPWGPNSDYNVGDTTEADPSFPTDLHHGDPMPNSPQNGEFSWDFVTAMIPKDQTFEIQRPLADSRPNPLYTNFKSHTDDLTV</sequence>
<evidence type="ECO:0000259" key="18">
    <source>
        <dbReference type="PROSITE" id="PS50026"/>
    </source>
</evidence>
<dbReference type="PROSITE" id="PS01187">
    <property type="entry name" value="EGF_CA"/>
    <property type="match status" value="6"/>
</dbReference>
<keyword evidence="6 17" id="KW-0812">Transmembrane</keyword>
<dbReference type="AlphaFoldDB" id="A0A8B8D4H0"/>
<keyword evidence="3" id="KW-0964">Secreted</keyword>